<gene>
    <name evidence="2" type="ORF">ECPE_LOCUS48</name>
</gene>
<evidence type="ECO:0000256" key="1">
    <source>
        <dbReference type="SAM" id="MobiDB-lite"/>
    </source>
</evidence>
<organism evidence="2 3">
    <name type="scientific">Echinostoma caproni</name>
    <dbReference type="NCBI Taxonomy" id="27848"/>
    <lineage>
        <taxon>Eukaryota</taxon>
        <taxon>Metazoa</taxon>
        <taxon>Spiralia</taxon>
        <taxon>Lophotrochozoa</taxon>
        <taxon>Platyhelminthes</taxon>
        <taxon>Trematoda</taxon>
        <taxon>Digenea</taxon>
        <taxon>Plagiorchiida</taxon>
        <taxon>Echinostomata</taxon>
        <taxon>Echinostomatoidea</taxon>
        <taxon>Echinostomatidae</taxon>
        <taxon>Echinostoma</taxon>
    </lineage>
</organism>
<feature type="compositionally biased region" description="Basic residues" evidence="1">
    <location>
        <begin position="210"/>
        <end position="225"/>
    </location>
</feature>
<dbReference type="Gene3D" id="1.20.58.1880">
    <property type="match status" value="1"/>
</dbReference>
<protein>
    <recommendedName>
        <fullName evidence="4">SANT domain-containing protein</fullName>
    </recommendedName>
</protein>
<reference evidence="2 3" key="1">
    <citation type="submission" date="2018-11" db="EMBL/GenBank/DDBJ databases">
        <authorList>
            <consortium name="Pathogen Informatics"/>
        </authorList>
    </citation>
    <scope>NUCLEOTIDE SEQUENCE [LARGE SCALE GENOMIC DNA]</scope>
    <source>
        <strain evidence="2 3">Egypt</strain>
    </source>
</reference>
<dbReference type="EMBL" id="UZAN01000113">
    <property type="protein sequence ID" value="VDP15301.1"/>
    <property type="molecule type" value="Genomic_DNA"/>
</dbReference>
<dbReference type="CDD" id="cd00167">
    <property type="entry name" value="SANT"/>
    <property type="match status" value="1"/>
</dbReference>
<dbReference type="AlphaFoldDB" id="A0A3P8AXY7"/>
<proteinExistence type="predicted"/>
<sequence length="225" mass="24852">MALIGETELFKPSCGFPEISYRWTKTDLALVLTAMSRYGDDFATIARTIGSKTEGFIRDFYNQCRELFPLDDIIRHAKGIDLTSPDVDEKLVITSIQDTPLLINTEIGPEVNAVSVESSTQSLSSPSSSHKPLLHVPLDSHVAMKPEENETPLASTECSQASQEVNDISMLTDDETGDQRRKSNSVNSEHLSDFASIFQSEPKRGASTRGRPRGRPRGRGRVRPS</sequence>
<name>A0A3P8AXY7_9TREM</name>
<dbReference type="InterPro" id="IPR001005">
    <property type="entry name" value="SANT/Myb"/>
</dbReference>
<evidence type="ECO:0008006" key="4">
    <source>
        <dbReference type="Google" id="ProtNLM"/>
    </source>
</evidence>
<evidence type="ECO:0000313" key="3">
    <source>
        <dbReference type="Proteomes" id="UP000272942"/>
    </source>
</evidence>
<keyword evidence="3" id="KW-1185">Reference proteome</keyword>
<dbReference type="SUPFAM" id="SSF46689">
    <property type="entry name" value="Homeodomain-like"/>
    <property type="match status" value="1"/>
</dbReference>
<dbReference type="OrthoDB" id="10064338at2759"/>
<accession>A0A3P8AXY7</accession>
<evidence type="ECO:0000313" key="2">
    <source>
        <dbReference type="EMBL" id="VDP15301.1"/>
    </source>
</evidence>
<dbReference type="Proteomes" id="UP000272942">
    <property type="component" value="Unassembled WGS sequence"/>
</dbReference>
<feature type="region of interest" description="Disordered" evidence="1">
    <location>
        <begin position="169"/>
        <end position="225"/>
    </location>
</feature>
<dbReference type="InterPro" id="IPR009057">
    <property type="entry name" value="Homeodomain-like_sf"/>
</dbReference>